<dbReference type="EMBL" id="BBNQ01000007">
    <property type="protein sequence ID" value="GAL62714.1"/>
    <property type="molecule type" value="Genomic_DNA"/>
</dbReference>
<dbReference type="PANTHER" id="PTHR42693:SF42">
    <property type="entry name" value="ARYLSULFATASE G"/>
    <property type="match status" value="1"/>
</dbReference>
<sequence length="518" mass="58621">MIKYLNTLKQLFFIFFALSSVLSFGQKSSKKPNVLVIFTDDHRYSGVHALGGMDVKTPNIDLLAADGVTFDNTYLMGAFTGATCVASRAMLLTGSNLFELGGAGHKILEKSKTIGETFQKEGYNTHIIGKWHQDGESLKRSFTSGDKIMGRGLYLVDHFRMPFYDWDKAGAFKKEDAYLLGYDDRGNIIRKPVPKDAKRGPTGTEENGPHTSEVIANEASNYFNTYKSKKPFMMYLAFHAPHDPRQAPQKYKDMYPAENITLPPSYMPQHPFDNGHMFLRDEELAPWPRTTEVAKQQLADYYAIITHLDAQIGKVITALKESGQYENTLIVFSGDSGLAVGNHGLMGKQNIYDEDGIHVPLIFSGNLIKNKGTRFNALSYIHDIYPTICDFVQIPIPASVSGKSLTPVIKNEVNQVRNSTYHAYRQFQRAFRKGDYKLIEYVRANDFSNKNGASIAGSRVTQLFNIKKDPWETQDLSFFPENKEIIAEMRLEMKAKAIEIGDKKENIQGEKYDFWDFY</sequence>
<dbReference type="OrthoDB" id="9815108at2"/>
<dbReference type="InterPro" id="IPR024607">
    <property type="entry name" value="Sulfatase_CS"/>
</dbReference>
<feature type="domain" description="Sulfatase N-terminal" evidence="8">
    <location>
        <begin position="32"/>
        <end position="392"/>
    </location>
</feature>
<accession>A0A090VH80</accession>
<dbReference type="PROSITE" id="PS00149">
    <property type="entry name" value="SULFATASE_2"/>
    <property type="match status" value="1"/>
</dbReference>
<organism evidence="9 10">
    <name type="scientific">Algibacter lectus</name>
    <dbReference type="NCBI Taxonomy" id="221126"/>
    <lineage>
        <taxon>Bacteria</taxon>
        <taxon>Pseudomonadati</taxon>
        <taxon>Bacteroidota</taxon>
        <taxon>Flavobacteriia</taxon>
        <taxon>Flavobacteriales</taxon>
        <taxon>Flavobacteriaceae</taxon>
        <taxon>Algibacter</taxon>
    </lineage>
</organism>
<dbReference type="InterPro" id="IPR000917">
    <property type="entry name" value="Sulfatase_N"/>
</dbReference>
<dbReference type="CDD" id="cd16155">
    <property type="entry name" value="sulfatase_like"/>
    <property type="match status" value="1"/>
</dbReference>
<keyword evidence="3" id="KW-0479">Metal-binding</keyword>
<dbReference type="GO" id="GO:0004065">
    <property type="term" value="F:arylsulfatase activity"/>
    <property type="evidence" value="ECO:0007669"/>
    <property type="project" value="TreeGrafter"/>
</dbReference>
<dbReference type="Proteomes" id="UP000029644">
    <property type="component" value="Unassembled WGS sequence"/>
</dbReference>
<keyword evidence="4" id="KW-0732">Signal</keyword>
<name>A0A090VH80_9FLAO</name>
<comment type="similarity">
    <text evidence="2">Belongs to the sulfatase family.</text>
</comment>
<evidence type="ECO:0000313" key="9">
    <source>
        <dbReference type="EMBL" id="GAL62714.1"/>
    </source>
</evidence>
<keyword evidence="6" id="KW-0106">Calcium</keyword>
<reference evidence="9 10" key="1">
    <citation type="journal article" date="2014" name="Genome Announc.">
        <title>Draft Genome Sequences of Marine Flavobacterium Algibacter lectus Strains SS8 and NR4.</title>
        <authorList>
            <person name="Takatani N."/>
            <person name="Nakanishi M."/>
            <person name="Meirelles P."/>
            <person name="Mino S."/>
            <person name="Suda W."/>
            <person name="Oshima K."/>
            <person name="Hattori M."/>
            <person name="Ohkuma M."/>
            <person name="Hosokawa M."/>
            <person name="Miyashita K."/>
            <person name="Thompson F.L."/>
            <person name="Niwa A."/>
            <person name="Sawabe T."/>
            <person name="Sawabe T."/>
        </authorList>
    </citation>
    <scope>NUCLEOTIDE SEQUENCE [LARGE SCALE GENOMIC DNA]</scope>
    <source>
        <strain evidence="9 10">JCM 19300</strain>
    </source>
</reference>
<dbReference type="InterPro" id="IPR050738">
    <property type="entry name" value="Sulfatase"/>
</dbReference>
<proteinExistence type="inferred from homology"/>
<evidence type="ECO:0000256" key="3">
    <source>
        <dbReference type="ARBA" id="ARBA00022723"/>
    </source>
</evidence>
<evidence type="ECO:0000256" key="2">
    <source>
        <dbReference type="ARBA" id="ARBA00008779"/>
    </source>
</evidence>
<keyword evidence="5 9" id="KW-0378">Hydrolase</keyword>
<feature type="region of interest" description="Disordered" evidence="7">
    <location>
        <begin position="191"/>
        <end position="212"/>
    </location>
</feature>
<dbReference type="GO" id="GO:0047753">
    <property type="term" value="F:choline-sulfatase activity"/>
    <property type="evidence" value="ECO:0007669"/>
    <property type="project" value="UniProtKB-EC"/>
</dbReference>
<comment type="caution">
    <text evidence="9">The sequence shown here is derived from an EMBL/GenBank/DDBJ whole genome shotgun (WGS) entry which is preliminary data.</text>
</comment>
<dbReference type="InterPro" id="IPR017850">
    <property type="entry name" value="Alkaline_phosphatase_core_sf"/>
</dbReference>
<evidence type="ECO:0000256" key="6">
    <source>
        <dbReference type="ARBA" id="ARBA00022837"/>
    </source>
</evidence>
<evidence type="ECO:0000256" key="7">
    <source>
        <dbReference type="SAM" id="MobiDB-lite"/>
    </source>
</evidence>
<evidence type="ECO:0000313" key="10">
    <source>
        <dbReference type="Proteomes" id="UP000029644"/>
    </source>
</evidence>
<comment type="cofactor">
    <cofactor evidence="1">
        <name>Ca(2+)</name>
        <dbReference type="ChEBI" id="CHEBI:29108"/>
    </cofactor>
</comment>
<gene>
    <name evidence="9" type="ORF">JCM19300_375</name>
</gene>
<dbReference type="RefSeq" id="WP_042504590.1">
    <property type="nucleotide sequence ID" value="NZ_BBNQ01000007.1"/>
</dbReference>
<evidence type="ECO:0000256" key="4">
    <source>
        <dbReference type="ARBA" id="ARBA00022729"/>
    </source>
</evidence>
<dbReference type="GO" id="GO:0046872">
    <property type="term" value="F:metal ion binding"/>
    <property type="evidence" value="ECO:0007669"/>
    <property type="project" value="UniProtKB-KW"/>
</dbReference>
<dbReference type="Gene3D" id="3.40.720.10">
    <property type="entry name" value="Alkaline Phosphatase, subunit A"/>
    <property type="match status" value="1"/>
</dbReference>
<protein>
    <submittedName>
        <fullName evidence="9">Choline-sulfatase</fullName>
        <ecNumber evidence="9">3.1.6.6</ecNumber>
    </submittedName>
</protein>
<evidence type="ECO:0000259" key="8">
    <source>
        <dbReference type="Pfam" id="PF00884"/>
    </source>
</evidence>
<dbReference type="AlphaFoldDB" id="A0A090VH80"/>
<dbReference type="PANTHER" id="PTHR42693">
    <property type="entry name" value="ARYLSULFATASE FAMILY MEMBER"/>
    <property type="match status" value="1"/>
</dbReference>
<dbReference type="EC" id="3.1.6.6" evidence="9"/>
<evidence type="ECO:0000256" key="5">
    <source>
        <dbReference type="ARBA" id="ARBA00022801"/>
    </source>
</evidence>
<dbReference type="SUPFAM" id="SSF53649">
    <property type="entry name" value="Alkaline phosphatase-like"/>
    <property type="match status" value="1"/>
</dbReference>
<evidence type="ECO:0000256" key="1">
    <source>
        <dbReference type="ARBA" id="ARBA00001913"/>
    </source>
</evidence>
<dbReference type="Pfam" id="PF00884">
    <property type="entry name" value="Sulfatase"/>
    <property type="match status" value="1"/>
</dbReference>